<evidence type="ECO:0000313" key="1">
    <source>
        <dbReference type="EMBL" id="GBM36975.1"/>
    </source>
</evidence>
<comment type="caution">
    <text evidence="1">The sequence shown here is derived from an EMBL/GenBank/DDBJ whole genome shotgun (WGS) entry which is preliminary data.</text>
</comment>
<reference evidence="1 2" key="1">
    <citation type="journal article" date="2019" name="Sci. Rep.">
        <title>Orb-weaving spider Araneus ventricosus genome elucidates the spidroin gene catalogue.</title>
        <authorList>
            <person name="Kono N."/>
            <person name="Nakamura H."/>
            <person name="Ohtoshi R."/>
            <person name="Moran D.A.P."/>
            <person name="Shinohara A."/>
            <person name="Yoshida Y."/>
            <person name="Fujiwara M."/>
            <person name="Mori M."/>
            <person name="Tomita M."/>
            <person name="Arakawa K."/>
        </authorList>
    </citation>
    <scope>NUCLEOTIDE SEQUENCE [LARGE SCALE GENOMIC DNA]</scope>
</reference>
<keyword evidence="2" id="KW-1185">Reference proteome</keyword>
<evidence type="ECO:0000313" key="2">
    <source>
        <dbReference type="Proteomes" id="UP000499080"/>
    </source>
</evidence>
<organism evidence="1 2">
    <name type="scientific">Araneus ventricosus</name>
    <name type="common">Orbweaver spider</name>
    <name type="synonym">Epeira ventricosa</name>
    <dbReference type="NCBI Taxonomy" id="182803"/>
    <lineage>
        <taxon>Eukaryota</taxon>
        <taxon>Metazoa</taxon>
        <taxon>Ecdysozoa</taxon>
        <taxon>Arthropoda</taxon>
        <taxon>Chelicerata</taxon>
        <taxon>Arachnida</taxon>
        <taxon>Araneae</taxon>
        <taxon>Araneomorphae</taxon>
        <taxon>Entelegynae</taxon>
        <taxon>Araneoidea</taxon>
        <taxon>Araneidae</taxon>
        <taxon>Araneus</taxon>
    </lineage>
</organism>
<dbReference type="OrthoDB" id="8063408at2759"/>
<name>A0A4Y2F9Q6_ARAVE</name>
<accession>A0A4Y2F9Q6</accession>
<proteinExistence type="predicted"/>
<protein>
    <submittedName>
        <fullName evidence="1">Uncharacterized protein</fullName>
    </submittedName>
</protein>
<sequence>MQCECKNHPDSFCYVCGDLTLKAQRKPLSPLLKIAYHFYFDCKVGVQDKDWAPKLCCTTCYSSLIKWLKGARKSMPFAVLIVWREPRCHLTDYYFCMTSTVGFSSKSKHTIQYPNILSAVRPVPHNESLTIPVAHKTYSLQPETDLEDFEPQPGINAQR</sequence>
<gene>
    <name evidence="1" type="ORF">AVEN_153922_1</name>
</gene>
<dbReference type="Proteomes" id="UP000499080">
    <property type="component" value="Unassembled WGS sequence"/>
</dbReference>
<dbReference type="EMBL" id="BGPR01000825">
    <property type="protein sequence ID" value="GBM36975.1"/>
    <property type="molecule type" value="Genomic_DNA"/>
</dbReference>
<dbReference type="AlphaFoldDB" id="A0A4Y2F9Q6"/>